<dbReference type="SMART" id="SM00034">
    <property type="entry name" value="CLECT"/>
    <property type="match status" value="1"/>
</dbReference>
<dbReference type="InterPro" id="IPR050828">
    <property type="entry name" value="C-type_lectin/matrix_domain"/>
</dbReference>
<evidence type="ECO:0000256" key="2">
    <source>
        <dbReference type="SAM" id="MobiDB-lite"/>
    </source>
</evidence>
<protein>
    <submittedName>
        <fullName evidence="4">CD69 protein</fullName>
    </submittedName>
</protein>
<evidence type="ECO:0000259" key="3">
    <source>
        <dbReference type="PROSITE" id="PS50041"/>
    </source>
</evidence>
<evidence type="ECO:0000313" key="4">
    <source>
        <dbReference type="EMBL" id="NXP42929.1"/>
    </source>
</evidence>
<dbReference type="EMBL" id="VXBY01008119">
    <property type="protein sequence ID" value="NXP42929.1"/>
    <property type="molecule type" value="Genomic_DNA"/>
</dbReference>
<keyword evidence="5" id="KW-1185">Reference proteome</keyword>
<dbReference type="InterPro" id="IPR016187">
    <property type="entry name" value="CTDL_fold"/>
</dbReference>
<evidence type="ECO:0000256" key="1">
    <source>
        <dbReference type="ARBA" id="ARBA00004401"/>
    </source>
</evidence>
<gene>
    <name evidence="4" type="primary">Cd69_2</name>
    <name evidence="4" type="ORF">LEILUT_R09799</name>
</gene>
<dbReference type="InterPro" id="IPR001304">
    <property type="entry name" value="C-type_lectin-like"/>
</dbReference>
<sequence length="123" mass="13425">CPPGWVGYNGVCYYLSPPSGTWDQGQERCSPPRASLAIVKDEKAIPPEGLGADLLFRPPPNVDYWLGLHRRGPPLQWGNGSNFSSWPPLLGDFQCVCLAENPPRSHSCSNQQPCLSPPAQGRL</sequence>
<proteinExistence type="predicted"/>
<dbReference type="Gene3D" id="3.10.100.10">
    <property type="entry name" value="Mannose-Binding Protein A, subunit A"/>
    <property type="match status" value="1"/>
</dbReference>
<comment type="caution">
    <text evidence="4">The sequence shown here is derived from an EMBL/GenBank/DDBJ whole genome shotgun (WGS) entry which is preliminary data.</text>
</comment>
<name>A0A7L2AAV7_LEILU</name>
<dbReference type="AlphaFoldDB" id="A0A7L2AAV7"/>
<reference evidence="4 5" key="1">
    <citation type="submission" date="2019-09" db="EMBL/GenBank/DDBJ databases">
        <title>Bird 10,000 Genomes (B10K) Project - Family phase.</title>
        <authorList>
            <person name="Zhang G."/>
        </authorList>
    </citation>
    <scope>NUCLEOTIDE SEQUENCE [LARGE SCALE GENOMIC DNA]</scope>
    <source>
        <strain evidence="4">B10K-DU-002-43</strain>
        <tissue evidence="4">Muscle</tissue>
    </source>
</reference>
<evidence type="ECO:0000313" key="5">
    <source>
        <dbReference type="Proteomes" id="UP000524007"/>
    </source>
</evidence>
<organism evidence="4 5">
    <name type="scientific">Leiothrix lutea</name>
    <name type="common">Red-billed leiothrix</name>
    <name type="synonym">Sylvia lutea</name>
    <dbReference type="NCBI Taxonomy" id="36275"/>
    <lineage>
        <taxon>Eukaryota</taxon>
        <taxon>Metazoa</taxon>
        <taxon>Chordata</taxon>
        <taxon>Craniata</taxon>
        <taxon>Vertebrata</taxon>
        <taxon>Euteleostomi</taxon>
        <taxon>Archelosauria</taxon>
        <taxon>Archosauria</taxon>
        <taxon>Dinosauria</taxon>
        <taxon>Saurischia</taxon>
        <taxon>Theropoda</taxon>
        <taxon>Coelurosauria</taxon>
        <taxon>Aves</taxon>
        <taxon>Neognathae</taxon>
        <taxon>Neoaves</taxon>
        <taxon>Telluraves</taxon>
        <taxon>Australaves</taxon>
        <taxon>Passeriformes</taxon>
        <taxon>Sylvioidea</taxon>
        <taxon>Leiothrichidae</taxon>
        <taxon>Leiothrix</taxon>
    </lineage>
</organism>
<dbReference type="GO" id="GO:0005886">
    <property type="term" value="C:plasma membrane"/>
    <property type="evidence" value="ECO:0007669"/>
    <property type="project" value="UniProtKB-SubCell"/>
</dbReference>
<feature type="non-terminal residue" evidence="4">
    <location>
        <position position="123"/>
    </location>
</feature>
<dbReference type="InterPro" id="IPR016186">
    <property type="entry name" value="C-type_lectin-like/link_sf"/>
</dbReference>
<dbReference type="PROSITE" id="PS50041">
    <property type="entry name" value="C_TYPE_LECTIN_2"/>
    <property type="match status" value="1"/>
</dbReference>
<dbReference type="PANTHER" id="PTHR45710:SF35">
    <property type="entry name" value="C-TYPE LECTIN DOMAIN FAMILY 2 MEMBER D"/>
    <property type="match status" value="1"/>
</dbReference>
<feature type="domain" description="C-type lectin" evidence="3">
    <location>
        <begin position="8"/>
        <end position="117"/>
    </location>
</feature>
<accession>A0A7L2AAV7</accession>
<dbReference type="SUPFAM" id="SSF56436">
    <property type="entry name" value="C-type lectin-like"/>
    <property type="match status" value="1"/>
</dbReference>
<feature type="compositionally biased region" description="Polar residues" evidence="2">
    <location>
        <begin position="104"/>
        <end position="114"/>
    </location>
</feature>
<feature type="region of interest" description="Disordered" evidence="2">
    <location>
        <begin position="102"/>
        <end position="123"/>
    </location>
</feature>
<feature type="non-terminal residue" evidence="4">
    <location>
        <position position="1"/>
    </location>
</feature>
<dbReference type="Proteomes" id="UP000524007">
    <property type="component" value="Unassembled WGS sequence"/>
</dbReference>
<comment type="subcellular location">
    <subcellularLocation>
        <location evidence="1">Cell membrane</location>
        <topology evidence="1">Single-pass type II membrane protein</topology>
    </subcellularLocation>
</comment>
<dbReference type="PANTHER" id="PTHR45710">
    <property type="entry name" value="C-TYPE LECTIN DOMAIN-CONTAINING PROTEIN 180"/>
    <property type="match status" value="1"/>
</dbReference>